<proteinExistence type="predicted"/>
<dbReference type="Pfam" id="PF01070">
    <property type="entry name" value="FMN_dh"/>
    <property type="match status" value="1"/>
</dbReference>
<dbReference type="Proteomes" id="UP000436088">
    <property type="component" value="Unassembled WGS sequence"/>
</dbReference>
<organism evidence="6 7">
    <name type="scientific">Hibiscus syriacus</name>
    <name type="common">Rose of Sharon</name>
    <dbReference type="NCBI Taxonomy" id="106335"/>
    <lineage>
        <taxon>Eukaryota</taxon>
        <taxon>Viridiplantae</taxon>
        <taxon>Streptophyta</taxon>
        <taxon>Embryophyta</taxon>
        <taxon>Tracheophyta</taxon>
        <taxon>Spermatophyta</taxon>
        <taxon>Magnoliopsida</taxon>
        <taxon>eudicotyledons</taxon>
        <taxon>Gunneridae</taxon>
        <taxon>Pentapetalae</taxon>
        <taxon>rosids</taxon>
        <taxon>malvids</taxon>
        <taxon>Malvales</taxon>
        <taxon>Malvaceae</taxon>
        <taxon>Malvoideae</taxon>
        <taxon>Hibiscus</taxon>
    </lineage>
</organism>
<dbReference type="PANTHER" id="PTHR10578">
    <property type="entry name" value="S -2-HYDROXY-ACID OXIDASE-RELATED"/>
    <property type="match status" value="1"/>
</dbReference>
<dbReference type="EMBL" id="VEPZ02001581">
    <property type="protein sequence ID" value="KAE8667137.1"/>
    <property type="molecule type" value="Genomic_DNA"/>
</dbReference>
<comment type="subcellular location">
    <subcellularLocation>
        <location evidence="2">Peroxisome</location>
    </subcellularLocation>
</comment>
<dbReference type="SUPFAM" id="SSF51395">
    <property type="entry name" value="FMN-linked oxidoreductases"/>
    <property type="match status" value="1"/>
</dbReference>
<keyword evidence="4" id="KW-0576">Peroxisome</keyword>
<comment type="caution">
    <text evidence="6">The sequence shown here is derived from an EMBL/GenBank/DDBJ whole genome shotgun (WGS) entry which is preliminary data.</text>
</comment>
<name>A0A6A2Y7T1_HIBSY</name>
<dbReference type="EC" id="1.1.3.15" evidence="3"/>
<dbReference type="AlphaFoldDB" id="A0A6A2Y7T1"/>
<sequence length="138" mass="15258">MVLTLYNDSLFSLNVDVHEYDGSHGVLTREDVFTAIKSMEVGVAGIIVSNHGGRQLDYSPATIDVVEEVVHAVGGKIPVFIDGGIGEEPMWEGRLKRVLEMLKDELELAMALSGCSTLKEINRSQVRTEREQRIVSML</sequence>
<dbReference type="GO" id="GO:0003973">
    <property type="term" value="F:(S)-2-hydroxy-acid oxidase activity"/>
    <property type="evidence" value="ECO:0007669"/>
    <property type="project" value="UniProtKB-EC"/>
</dbReference>
<dbReference type="PROSITE" id="PS00557">
    <property type="entry name" value="FMN_HYDROXY_ACID_DH_1"/>
    <property type="match status" value="1"/>
</dbReference>
<gene>
    <name evidence="6" type="ORF">F3Y22_tig00112443pilonHSYRG00093</name>
</gene>
<evidence type="ECO:0000256" key="2">
    <source>
        <dbReference type="ARBA" id="ARBA00004275"/>
    </source>
</evidence>
<evidence type="ECO:0000256" key="1">
    <source>
        <dbReference type="ARBA" id="ARBA00001917"/>
    </source>
</evidence>
<keyword evidence="7" id="KW-1185">Reference proteome</keyword>
<comment type="cofactor">
    <cofactor evidence="1">
        <name>FMN</name>
        <dbReference type="ChEBI" id="CHEBI:58210"/>
    </cofactor>
</comment>
<evidence type="ECO:0000256" key="4">
    <source>
        <dbReference type="ARBA" id="ARBA00023140"/>
    </source>
</evidence>
<reference evidence="6" key="1">
    <citation type="submission" date="2019-09" db="EMBL/GenBank/DDBJ databases">
        <title>Draft genome information of white flower Hibiscus syriacus.</title>
        <authorList>
            <person name="Kim Y.-M."/>
        </authorList>
    </citation>
    <scope>NUCLEOTIDE SEQUENCE [LARGE SCALE GENOMIC DNA]</scope>
    <source>
        <strain evidence="6">YM2019G1</strain>
    </source>
</reference>
<protein>
    <recommendedName>
        <fullName evidence="3">(S)-2-hydroxy-acid oxidase</fullName>
        <ecNumber evidence="3">1.1.3.15</ecNumber>
    </recommendedName>
</protein>
<dbReference type="InterPro" id="IPR008259">
    <property type="entry name" value="FMN_hydac_DH_AS"/>
</dbReference>
<dbReference type="InterPro" id="IPR013785">
    <property type="entry name" value="Aldolase_TIM"/>
</dbReference>
<dbReference type="InterPro" id="IPR000262">
    <property type="entry name" value="FMN-dep_DH"/>
</dbReference>
<dbReference type="PANTHER" id="PTHR10578:SF120">
    <property type="entry name" value="(S)-2-HYDROXY-ACID OXIDASE"/>
    <property type="match status" value="1"/>
</dbReference>
<dbReference type="GO" id="GO:0005777">
    <property type="term" value="C:peroxisome"/>
    <property type="evidence" value="ECO:0007669"/>
    <property type="project" value="UniProtKB-SubCell"/>
</dbReference>
<evidence type="ECO:0000313" key="7">
    <source>
        <dbReference type="Proteomes" id="UP000436088"/>
    </source>
</evidence>
<evidence type="ECO:0000313" key="6">
    <source>
        <dbReference type="EMBL" id="KAE8667137.1"/>
    </source>
</evidence>
<evidence type="ECO:0000256" key="3">
    <source>
        <dbReference type="ARBA" id="ARBA00013087"/>
    </source>
</evidence>
<feature type="domain" description="FMN-dependent dehydrogenase" evidence="5">
    <location>
        <begin position="25"/>
        <end position="85"/>
    </location>
</feature>
<accession>A0A6A2Y7T1</accession>
<dbReference type="Gene3D" id="3.20.20.70">
    <property type="entry name" value="Aldolase class I"/>
    <property type="match status" value="2"/>
</dbReference>
<evidence type="ECO:0000259" key="5">
    <source>
        <dbReference type="Pfam" id="PF01070"/>
    </source>
</evidence>